<dbReference type="Pfam" id="PF00419">
    <property type="entry name" value="Fimbrial"/>
    <property type="match status" value="1"/>
</dbReference>
<dbReference type="RefSeq" id="WP_065685874.1">
    <property type="nucleotide sequence ID" value="NZ_JACBIV010000080.1"/>
</dbReference>
<protein>
    <submittedName>
        <fullName evidence="3">Type 1 fimbrial protein</fullName>
    </submittedName>
</protein>
<sequence length="177" mass="17752">MKLNKIMLAAVLSFGALSAAHAAPGGSGTVTFTGSIIDAPCSIAPGSDNQTKDLGQVSKTRLAQNGNTGFSMPVPFDIQLQDCDIATMKTVSVTFTGSPSAHDVTKLGLNGTAGGASIAIVNGSGPVDLGVATQPQTLVNGNNTLNFSAFLVGSGNAATPPVEGTFSSVATFMLDYV</sequence>
<dbReference type="InterPro" id="IPR008966">
    <property type="entry name" value="Adhesion_dom_sf"/>
</dbReference>
<comment type="caution">
    <text evidence="3">The sequence shown here is derived from an EMBL/GenBank/DDBJ whole genome shotgun (WGS) entry which is preliminary data.</text>
</comment>
<dbReference type="InterPro" id="IPR050263">
    <property type="entry name" value="Bact_Fimbrial_Adh_Pro"/>
</dbReference>
<feature type="domain" description="Fimbrial-type adhesion" evidence="2">
    <location>
        <begin position="31"/>
        <end position="176"/>
    </location>
</feature>
<feature type="chain" id="PRO_5043318772" evidence="1">
    <location>
        <begin position="23"/>
        <end position="177"/>
    </location>
</feature>
<reference evidence="3" key="1">
    <citation type="submission" date="2020-08" db="EMBL/GenBank/DDBJ databases">
        <title>Food and environmental bacterial isolates.</title>
        <authorList>
            <person name="Richter L."/>
            <person name="Du Plessis E.M."/>
            <person name="Duvenage S."/>
            <person name="Allam M."/>
            <person name="Korsten L."/>
        </authorList>
    </citation>
    <scope>NUCLEOTIDE SEQUENCE</scope>
    <source>
        <strain evidence="3">UPMP2127</strain>
    </source>
</reference>
<dbReference type="Gene3D" id="2.60.40.1090">
    <property type="entry name" value="Fimbrial-type adhesion domain"/>
    <property type="match status" value="1"/>
</dbReference>
<evidence type="ECO:0000256" key="1">
    <source>
        <dbReference type="SAM" id="SignalP"/>
    </source>
</evidence>
<dbReference type="InterPro" id="IPR000259">
    <property type="entry name" value="Adhesion_dom_fimbrial"/>
</dbReference>
<dbReference type="Proteomes" id="UP000659084">
    <property type="component" value="Unassembled WGS sequence"/>
</dbReference>
<gene>
    <name evidence="3" type="ORF">H8J20_28285</name>
</gene>
<dbReference type="AlphaFoldDB" id="A0AAW3WZ92"/>
<dbReference type="SUPFAM" id="SSF49401">
    <property type="entry name" value="Bacterial adhesins"/>
    <property type="match status" value="1"/>
</dbReference>
<dbReference type="PANTHER" id="PTHR33420">
    <property type="entry name" value="FIMBRIAL SUBUNIT ELFA-RELATED"/>
    <property type="match status" value="1"/>
</dbReference>
<dbReference type="PANTHER" id="PTHR33420:SF26">
    <property type="entry name" value="FIMBRIAL SUBUNIT"/>
    <property type="match status" value="1"/>
</dbReference>
<proteinExistence type="predicted"/>
<dbReference type="EMBL" id="JACNYO010000095">
    <property type="protein sequence ID" value="MBC3216010.1"/>
    <property type="molecule type" value="Genomic_DNA"/>
</dbReference>
<evidence type="ECO:0000259" key="2">
    <source>
        <dbReference type="Pfam" id="PF00419"/>
    </source>
</evidence>
<dbReference type="InterPro" id="IPR036937">
    <property type="entry name" value="Adhesion_dom_fimbrial_sf"/>
</dbReference>
<evidence type="ECO:0000313" key="4">
    <source>
        <dbReference type="Proteomes" id="UP000659084"/>
    </source>
</evidence>
<name>A0AAW3WZ92_SERFO</name>
<organism evidence="3 4">
    <name type="scientific">Serratia fonticola</name>
    <dbReference type="NCBI Taxonomy" id="47917"/>
    <lineage>
        <taxon>Bacteria</taxon>
        <taxon>Pseudomonadati</taxon>
        <taxon>Pseudomonadota</taxon>
        <taxon>Gammaproteobacteria</taxon>
        <taxon>Enterobacterales</taxon>
        <taxon>Yersiniaceae</taxon>
        <taxon>Serratia</taxon>
    </lineage>
</organism>
<feature type="signal peptide" evidence="1">
    <location>
        <begin position="1"/>
        <end position="22"/>
    </location>
</feature>
<dbReference type="GO" id="GO:0043709">
    <property type="term" value="P:cell adhesion involved in single-species biofilm formation"/>
    <property type="evidence" value="ECO:0007669"/>
    <property type="project" value="TreeGrafter"/>
</dbReference>
<evidence type="ECO:0000313" key="3">
    <source>
        <dbReference type="EMBL" id="MBC3216010.1"/>
    </source>
</evidence>
<dbReference type="GO" id="GO:0009289">
    <property type="term" value="C:pilus"/>
    <property type="evidence" value="ECO:0007669"/>
    <property type="project" value="InterPro"/>
</dbReference>
<keyword evidence="1" id="KW-0732">Signal</keyword>
<accession>A0AAW3WZ92</accession>